<dbReference type="AlphaFoldDB" id="A0AAV2ZC02"/>
<organism evidence="2 3">
    <name type="scientific">Lagenidium giganteum</name>
    <dbReference type="NCBI Taxonomy" id="4803"/>
    <lineage>
        <taxon>Eukaryota</taxon>
        <taxon>Sar</taxon>
        <taxon>Stramenopiles</taxon>
        <taxon>Oomycota</taxon>
        <taxon>Peronosporomycetes</taxon>
        <taxon>Pythiales</taxon>
        <taxon>Pythiaceae</taxon>
    </lineage>
</organism>
<comment type="caution">
    <text evidence="2">The sequence shown here is derived from an EMBL/GenBank/DDBJ whole genome shotgun (WGS) entry which is preliminary data.</text>
</comment>
<evidence type="ECO:0000256" key="1">
    <source>
        <dbReference type="SAM" id="MobiDB-lite"/>
    </source>
</evidence>
<feature type="compositionally biased region" description="Low complexity" evidence="1">
    <location>
        <begin position="89"/>
        <end position="110"/>
    </location>
</feature>
<sequence length="164" mass="18016">QSVEQELPSAAQYVEPISFLPSSAQKPATAHPPAPPTPASRPLPACTDTELDRIERFRSRIPRPTITTTSALPPKSSAQRSNRKRPLSQAFPARQTPAPRAPAVEEAPPETVKIARRITFNELDTPEPLGIAPRSVRRSISTRKRPAASSVADDRQRKARFGMR</sequence>
<dbReference type="EMBL" id="DAKRPA010000025">
    <property type="protein sequence ID" value="DBA02894.1"/>
    <property type="molecule type" value="Genomic_DNA"/>
</dbReference>
<feature type="region of interest" description="Disordered" evidence="1">
    <location>
        <begin position="125"/>
        <end position="164"/>
    </location>
</feature>
<feature type="compositionally biased region" description="Basic residues" evidence="1">
    <location>
        <begin position="135"/>
        <end position="146"/>
    </location>
</feature>
<accession>A0AAV2ZC02</accession>
<evidence type="ECO:0000313" key="3">
    <source>
        <dbReference type="Proteomes" id="UP001146120"/>
    </source>
</evidence>
<protein>
    <submittedName>
        <fullName evidence="2">Uncharacterized protein</fullName>
    </submittedName>
</protein>
<dbReference type="Proteomes" id="UP001146120">
    <property type="component" value="Unassembled WGS sequence"/>
</dbReference>
<evidence type="ECO:0000313" key="2">
    <source>
        <dbReference type="EMBL" id="DBA02894.1"/>
    </source>
</evidence>
<feature type="region of interest" description="Disordered" evidence="1">
    <location>
        <begin position="1"/>
        <end position="111"/>
    </location>
</feature>
<proteinExistence type="predicted"/>
<name>A0AAV2ZC02_9STRA</name>
<gene>
    <name evidence="2" type="ORF">N0F65_005921</name>
</gene>
<feature type="non-terminal residue" evidence="2">
    <location>
        <position position="1"/>
    </location>
</feature>
<feature type="compositionally biased region" description="Pro residues" evidence="1">
    <location>
        <begin position="30"/>
        <end position="41"/>
    </location>
</feature>
<reference evidence="2" key="1">
    <citation type="submission" date="2022-11" db="EMBL/GenBank/DDBJ databases">
        <authorList>
            <person name="Morgan W.R."/>
            <person name="Tartar A."/>
        </authorList>
    </citation>
    <scope>NUCLEOTIDE SEQUENCE</scope>
    <source>
        <strain evidence="2">ARSEF 373</strain>
    </source>
</reference>
<keyword evidence="3" id="KW-1185">Reference proteome</keyword>
<reference evidence="2" key="2">
    <citation type="journal article" date="2023" name="Microbiol Resour">
        <title>Decontamination and Annotation of the Draft Genome Sequence of the Oomycete Lagenidium giganteum ARSEF 373.</title>
        <authorList>
            <person name="Morgan W.R."/>
            <person name="Tartar A."/>
        </authorList>
    </citation>
    <scope>NUCLEOTIDE SEQUENCE</scope>
    <source>
        <strain evidence="2">ARSEF 373</strain>
    </source>
</reference>